<accession>A0A0C3NGH8</accession>
<evidence type="ECO:0000313" key="1">
    <source>
        <dbReference type="EMBL" id="KIN94593.1"/>
    </source>
</evidence>
<reference evidence="1 2" key="1">
    <citation type="submission" date="2014-04" db="EMBL/GenBank/DDBJ databases">
        <authorList>
            <consortium name="DOE Joint Genome Institute"/>
            <person name="Kuo A."/>
            <person name="Kohler A."/>
            <person name="Costa M.D."/>
            <person name="Nagy L.G."/>
            <person name="Floudas D."/>
            <person name="Copeland A."/>
            <person name="Barry K.W."/>
            <person name="Cichocki N."/>
            <person name="Veneault-Fourrey C."/>
            <person name="LaButti K."/>
            <person name="Lindquist E.A."/>
            <person name="Lipzen A."/>
            <person name="Lundell T."/>
            <person name="Morin E."/>
            <person name="Murat C."/>
            <person name="Sun H."/>
            <person name="Tunlid A."/>
            <person name="Henrissat B."/>
            <person name="Grigoriev I.V."/>
            <person name="Hibbett D.S."/>
            <person name="Martin F."/>
            <person name="Nordberg H.P."/>
            <person name="Cantor M.N."/>
            <person name="Hua S.X."/>
        </authorList>
    </citation>
    <scope>NUCLEOTIDE SEQUENCE [LARGE SCALE GENOMIC DNA]</scope>
    <source>
        <strain evidence="1 2">Marx 270</strain>
    </source>
</reference>
<sequence>MSSRTTTPQPHEESRRTWELVESAVGDKQYVNVNGDARWKSICFELGQTPDVVHQFCESGPLSMFIKHMEGFPPGRY</sequence>
<evidence type="ECO:0000313" key="2">
    <source>
        <dbReference type="Proteomes" id="UP000054217"/>
    </source>
</evidence>
<dbReference type="AlphaFoldDB" id="A0A0C3NGH8"/>
<dbReference type="HOGENOM" id="CLU_2639059_0_0_1"/>
<proteinExistence type="predicted"/>
<keyword evidence="2" id="KW-1185">Reference proteome</keyword>
<dbReference type="EMBL" id="KN832092">
    <property type="protein sequence ID" value="KIN94593.1"/>
    <property type="molecule type" value="Genomic_DNA"/>
</dbReference>
<dbReference type="InParanoid" id="A0A0C3NGH8"/>
<name>A0A0C3NGH8_PISTI</name>
<organism evidence="1 2">
    <name type="scientific">Pisolithus tinctorius Marx 270</name>
    <dbReference type="NCBI Taxonomy" id="870435"/>
    <lineage>
        <taxon>Eukaryota</taxon>
        <taxon>Fungi</taxon>
        <taxon>Dikarya</taxon>
        <taxon>Basidiomycota</taxon>
        <taxon>Agaricomycotina</taxon>
        <taxon>Agaricomycetes</taxon>
        <taxon>Agaricomycetidae</taxon>
        <taxon>Boletales</taxon>
        <taxon>Sclerodermatineae</taxon>
        <taxon>Pisolithaceae</taxon>
        <taxon>Pisolithus</taxon>
    </lineage>
</organism>
<protein>
    <submittedName>
        <fullName evidence="1">Uncharacterized protein</fullName>
    </submittedName>
</protein>
<dbReference type="Proteomes" id="UP000054217">
    <property type="component" value="Unassembled WGS sequence"/>
</dbReference>
<gene>
    <name evidence="1" type="ORF">M404DRAFT_1008202</name>
</gene>
<reference evidence="2" key="2">
    <citation type="submission" date="2015-01" db="EMBL/GenBank/DDBJ databases">
        <title>Evolutionary Origins and Diversification of the Mycorrhizal Mutualists.</title>
        <authorList>
            <consortium name="DOE Joint Genome Institute"/>
            <consortium name="Mycorrhizal Genomics Consortium"/>
            <person name="Kohler A."/>
            <person name="Kuo A."/>
            <person name="Nagy L.G."/>
            <person name="Floudas D."/>
            <person name="Copeland A."/>
            <person name="Barry K.W."/>
            <person name="Cichocki N."/>
            <person name="Veneault-Fourrey C."/>
            <person name="LaButti K."/>
            <person name="Lindquist E.A."/>
            <person name="Lipzen A."/>
            <person name="Lundell T."/>
            <person name="Morin E."/>
            <person name="Murat C."/>
            <person name="Riley R."/>
            <person name="Ohm R."/>
            <person name="Sun H."/>
            <person name="Tunlid A."/>
            <person name="Henrissat B."/>
            <person name="Grigoriev I.V."/>
            <person name="Hibbett D.S."/>
            <person name="Martin F."/>
        </authorList>
    </citation>
    <scope>NUCLEOTIDE SEQUENCE [LARGE SCALE GENOMIC DNA]</scope>
    <source>
        <strain evidence="2">Marx 270</strain>
    </source>
</reference>